<accession>F7ZES2</accession>
<dbReference type="AlphaFoldDB" id="F7ZES2"/>
<evidence type="ECO:0000313" key="2">
    <source>
        <dbReference type="Proteomes" id="UP000001353"/>
    </source>
</evidence>
<dbReference type="KEGG" id="rli:RLO149_c001210"/>
<evidence type="ECO:0000313" key="1">
    <source>
        <dbReference type="EMBL" id="AEI92153.1"/>
    </source>
</evidence>
<dbReference type="RefSeq" id="WP_013960097.1">
    <property type="nucleotide sequence ID" value="NC_015730.1"/>
</dbReference>
<gene>
    <name evidence="1" type="ordered locus">RLO149_c001210</name>
</gene>
<reference evidence="1 2" key="1">
    <citation type="journal article" date="2011" name="BMC Genomics">
        <title>Comparative genome analysis and genome-guided physiological analysis of Roseobacter litoralis.</title>
        <authorList>
            <person name="Kalhoefer D."/>
            <person name="Thole S."/>
            <person name="Voget S."/>
            <person name="Lehmann R."/>
            <person name="Liesegang H."/>
            <person name="Wollher A."/>
            <person name="Daniel R."/>
            <person name="Simon M."/>
            <person name="Brinkhoff T."/>
        </authorList>
    </citation>
    <scope>NUCLEOTIDE SEQUENCE [LARGE SCALE GENOMIC DNA]</scope>
    <source>
        <strain evidence="2">ATCC 49566 / DSM 6996 / JCM 21268 / NBRC 15278 / OCh 149</strain>
    </source>
</reference>
<dbReference type="OrthoDB" id="9964870at2"/>
<dbReference type="SUPFAM" id="SSF52172">
    <property type="entry name" value="CheY-like"/>
    <property type="match status" value="1"/>
</dbReference>
<dbReference type="Proteomes" id="UP000001353">
    <property type="component" value="Chromosome"/>
</dbReference>
<sequence>MTDQLHIYVVERNLFVSQDMVLTLNAVLPSAVCSVFTNVAEARSASNQEHDPQLVLVSANVDGTFSVSPEDAEWLVNRRVIAFDANDQASTWGWVYLNKPFSQEELTQAVVSLLSDEVNKPVDATSGQPAARTD</sequence>
<keyword evidence="2" id="KW-1185">Reference proteome</keyword>
<organism evidence="1 2">
    <name type="scientific">Roseobacter litoralis (strain ATCC 49566 / DSM 6996 / JCM 21268 / NBRC 15278 / OCh 149)</name>
    <dbReference type="NCBI Taxonomy" id="391595"/>
    <lineage>
        <taxon>Bacteria</taxon>
        <taxon>Pseudomonadati</taxon>
        <taxon>Pseudomonadota</taxon>
        <taxon>Alphaproteobacteria</taxon>
        <taxon>Rhodobacterales</taxon>
        <taxon>Roseobacteraceae</taxon>
        <taxon>Roseobacter</taxon>
    </lineage>
</organism>
<dbReference type="HOGENOM" id="CLU_1894636_0_0_5"/>
<dbReference type="EMBL" id="CP002623">
    <property type="protein sequence ID" value="AEI92153.1"/>
    <property type="molecule type" value="Genomic_DNA"/>
</dbReference>
<name>F7ZES2_ROSLO</name>
<proteinExistence type="predicted"/>
<protein>
    <recommendedName>
        <fullName evidence="3">Response regulatory domain-containing protein</fullName>
    </recommendedName>
</protein>
<dbReference type="InterPro" id="IPR011006">
    <property type="entry name" value="CheY-like_superfamily"/>
</dbReference>
<evidence type="ECO:0008006" key="3">
    <source>
        <dbReference type="Google" id="ProtNLM"/>
    </source>
</evidence>